<dbReference type="AlphaFoldDB" id="A0A314LFS9"/>
<dbReference type="Proteomes" id="UP000187609">
    <property type="component" value="Unassembled WGS sequence"/>
</dbReference>
<name>A0A314LFS9_NICAT</name>
<accession>A0A314LFS9</accession>
<gene>
    <name evidence="2" type="ORF">A4A49_09796</name>
</gene>
<keyword evidence="3" id="KW-1185">Reference proteome</keyword>
<feature type="transmembrane region" description="Helical" evidence="1">
    <location>
        <begin position="43"/>
        <end position="64"/>
    </location>
</feature>
<evidence type="ECO:0000313" key="2">
    <source>
        <dbReference type="EMBL" id="OIT40422.1"/>
    </source>
</evidence>
<comment type="caution">
    <text evidence="2">The sequence shown here is derived from an EMBL/GenBank/DDBJ whole genome shotgun (WGS) entry which is preliminary data.</text>
</comment>
<organism evidence="2 3">
    <name type="scientific">Nicotiana attenuata</name>
    <name type="common">Coyote tobacco</name>
    <dbReference type="NCBI Taxonomy" id="49451"/>
    <lineage>
        <taxon>Eukaryota</taxon>
        <taxon>Viridiplantae</taxon>
        <taxon>Streptophyta</taxon>
        <taxon>Embryophyta</taxon>
        <taxon>Tracheophyta</taxon>
        <taxon>Spermatophyta</taxon>
        <taxon>Magnoliopsida</taxon>
        <taxon>eudicotyledons</taxon>
        <taxon>Gunneridae</taxon>
        <taxon>Pentapetalae</taxon>
        <taxon>asterids</taxon>
        <taxon>lamiids</taxon>
        <taxon>Solanales</taxon>
        <taxon>Solanaceae</taxon>
        <taxon>Nicotianoideae</taxon>
        <taxon>Nicotianeae</taxon>
        <taxon>Nicotiana</taxon>
    </lineage>
</organism>
<sequence length="133" mass="15367">MNLYFESETLIVLQLYNPKANQTMSDPIELSELRSDLNSTQKLALKSMVAHSVTVPVFPIPFLFHIQFHAYIKMDDYIAVLFVLGGCFLVGMIKSWRLEGWGFAQNRNRRVQRGGVRDFWFLLMMKIDGEGSM</sequence>
<protein>
    <submittedName>
        <fullName evidence="2">Uncharacterized protein</fullName>
    </submittedName>
</protein>
<keyword evidence="1" id="KW-1133">Transmembrane helix</keyword>
<proteinExistence type="predicted"/>
<feature type="transmembrane region" description="Helical" evidence="1">
    <location>
        <begin position="76"/>
        <end position="93"/>
    </location>
</feature>
<dbReference type="Gramene" id="OIT40422">
    <property type="protein sequence ID" value="OIT40422"/>
    <property type="gene ID" value="A4A49_09796"/>
</dbReference>
<evidence type="ECO:0000256" key="1">
    <source>
        <dbReference type="SAM" id="Phobius"/>
    </source>
</evidence>
<evidence type="ECO:0000313" key="3">
    <source>
        <dbReference type="Proteomes" id="UP000187609"/>
    </source>
</evidence>
<keyword evidence="1" id="KW-0812">Transmembrane</keyword>
<keyword evidence="1" id="KW-0472">Membrane</keyword>
<reference evidence="2" key="1">
    <citation type="submission" date="2016-11" db="EMBL/GenBank/DDBJ databases">
        <title>The genome of Nicotiana attenuata.</title>
        <authorList>
            <person name="Xu S."/>
            <person name="Brockmoeller T."/>
            <person name="Gaquerel E."/>
            <person name="Navarro A."/>
            <person name="Kuhl H."/>
            <person name="Gase K."/>
            <person name="Ling Z."/>
            <person name="Zhou W."/>
            <person name="Kreitzer C."/>
            <person name="Stanke M."/>
            <person name="Tang H."/>
            <person name="Lyons E."/>
            <person name="Pandey P."/>
            <person name="Pandey S.P."/>
            <person name="Timmermann B."/>
            <person name="Baldwin I.T."/>
        </authorList>
    </citation>
    <scope>NUCLEOTIDE SEQUENCE [LARGE SCALE GENOMIC DNA]</scope>
    <source>
        <strain evidence="2">UT</strain>
    </source>
</reference>
<dbReference type="EMBL" id="MJEQ01000026">
    <property type="protein sequence ID" value="OIT40422.1"/>
    <property type="molecule type" value="Genomic_DNA"/>
</dbReference>